<gene>
    <name evidence="7" type="ORF">JQS43_01705</name>
</gene>
<dbReference type="KEGG" id="nhy:JQS43_01705"/>
<dbReference type="Proteomes" id="UP000662857">
    <property type="component" value="Chromosome"/>
</dbReference>
<dbReference type="InterPro" id="IPR036271">
    <property type="entry name" value="Tet_transcr_reg_TetR-rel_C_sf"/>
</dbReference>
<evidence type="ECO:0000256" key="5">
    <source>
        <dbReference type="PROSITE-ProRule" id="PRU00335"/>
    </source>
</evidence>
<dbReference type="PROSITE" id="PS50977">
    <property type="entry name" value="HTH_TETR_2"/>
    <property type="match status" value="1"/>
</dbReference>
<evidence type="ECO:0000256" key="4">
    <source>
        <dbReference type="ARBA" id="ARBA00023163"/>
    </source>
</evidence>
<evidence type="ECO:0000256" key="2">
    <source>
        <dbReference type="ARBA" id="ARBA00023015"/>
    </source>
</evidence>
<protein>
    <submittedName>
        <fullName evidence="7">TetR/AcrR family transcriptional regulator</fullName>
    </submittedName>
</protein>
<keyword evidence="2" id="KW-0805">Transcription regulation</keyword>
<keyword evidence="4" id="KW-0804">Transcription</keyword>
<feature type="domain" description="HTH tetR-type" evidence="6">
    <location>
        <begin position="8"/>
        <end position="68"/>
    </location>
</feature>
<dbReference type="PANTHER" id="PTHR30055:SF219">
    <property type="entry name" value="TRANSCRIPTIONAL REGULATORY PROTEIN"/>
    <property type="match status" value="1"/>
</dbReference>
<dbReference type="RefSeq" id="WP_239677289.1">
    <property type="nucleotide sequence ID" value="NZ_CP070499.1"/>
</dbReference>
<dbReference type="GO" id="GO:0000976">
    <property type="term" value="F:transcription cis-regulatory region binding"/>
    <property type="evidence" value="ECO:0007669"/>
    <property type="project" value="TreeGrafter"/>
</dbReference>
<dbReference type="InterPro" id="IPR050109">
    <property type="entry name" value="HTH-type_TetR-like_transc_reg"/>
</dbReference>
<dbReference type="SUPFAM" id="SSF48498">
    <property type="entry name" value="Tetracyclin repressor-like, C-terminal domain"/>
    <property type="match status" value="1"/>
</dbReference>
<dbReference type="InterPro" id="IPR039538">
    <property type="entry name" value="BetI_C"/>
</dbReference>
<dbReference type="GO" id="GO:0045892">
    <property type="term" value="P:negative regulation of DNA-templated transcription"/>
    <property type="evidence" value="ECO:0007669"/>
    <property type="project" value="UniProtKB-ARBA"/>
</dbReference>
<sequence length="198" mass="21256">MPRQVDRAARREQILAAAVQVFAEKGFAATRVDEIAAAAGVAKGSVYLYFDSREAILTAAFAAYAERSREILAAAAADPGAPLTRLETLIRSVLALVSSDPQRTRLLVDFWAAGIQNLPRLEIATVYQDYRATVTDLLQQAAAGGDLRTPATEAYAAVVVGAVEGCLLQWLVDPQLPIDELADPLIDLCQHGLRNAPK</sequence>
<keyword evidence="3 5" id="KW-0238">DNA-binding</keyword>
<keyword evidence="1" id="KW-0678">Repressor</keyword>
<keyword evidence="8" id="KW-1185">Reference proteome</keyword>
<reference evidence="7" key="1">
    <citation type="submission" date="2021-02" db="EMBL/GenBank/DDBJ databases">
        <title>Natrosporangium hydrolyticum gen. nov., sp. nov, a haloalkaliphilic actinobacterium from a soda solonchak soil.</title>
        <authorList>
            <person name="Sorokin D.Y."/>
            <person name="Khijniak T.V."/>
            <person name="Zakharycheva A.P."/>
            <person name="Boueva O.V."/>
            <person name="Ariskina E.V."/>
            <person name="Hahnke R.L."/>
            <person name="Bunk B."/>
            <person name="Sproer C."/>
            <person name="Schumann P."/>
            <person name="Evtushenko L.I."/>
            <person name="Kublanov I.V."/>
        </authorList>
    </citation>
    <scope>NUCLEOTIDE SEQUENCE</scope>
    <source>
        <strain evidence="7">DSM 106523</strain>
    </source>
</reference>
<dbReference type="SUPFAM" id="SSF46689">
    <property type="entry name" value="Homeodomain-like"/>
    <property type="match status" value="1"/>
</dbReference>
<dbReference type="FunFam" id="1.10.10.60:FF:000141">
    <property type="entry name" value="TetR family transcriptional regulator"/>
    <property type="match status" value="1"/>
</dbReference>
<dbReference type="PRINTS" id="PR00455">
    <property type="entry name" value="HTHTETR"/>
</dbReference>
<dbReference type="GO" id="GO:0003700">
    <property type="term" value="F:DNA-binding transcription factor activity"/>
    <property type="evidence" value="ECO:0007669"/>
    <property type="project" value="TreeGrafter"/>
</dbReference>
<accession>A0A895YHW9</accession>
<feature type="DNA-binding region" description="H-T-H motif" evidence="5">
    <location>
        <begin position="31"/>
        <end position="50"/>
    </location>
</feature>
<dbReference type="EMBL" id="CP070499">
    <property type="protein sequence ID" value="QSB15119.1"/>
    <property type="molecule type" value="Genomic_DNA"/>
</dbReference>
<dbReference type="PANTHER" id="PTHR30055">
    <property type="entry name" value="HTH-TYPE TRANSCRIPTIONAL REGULATOR RUTR"/>
    <property type="match status" value="1"/>
</dbReference>
<organism evidence="7 8">
    <name type="scientific">Natronosporangium hydrolyticum</name>
    <dbReference type="NCBI Taxonomy" id="2811111"/>
    <lineage>
        <taxon>Bacteria</taxon>
        <taxon>Bacillati</taxon>
        <taxon>Actinomycetota</taxon>
        <taxon>Actinomycetes</taxon>
        <taxon>Micromonosporales</taxon>
        <taxon>Micromonosporaceae</taxon>
        <taxon>Natronosporangium</taxon>
    </lineage>
</organism>
<dbReference type="InterPro" id="IPR001647">
    <property type="entry name" value="HTH_TetR"/>
</dbReference>
<dbReference type="Pfam" id="PF00440">
    <property type="entry name" value="TetR_N"/>
    <property type="match status" value="1"/>
</dbReference>
<evidence type="ECO:0000256" key="3">
    <source>
        <dbReference type="ARBA" id="ARBA00023125"/>
    </source>
</evidence>
<dbReference type="Pfam" id="PF13977">
    <property type="entry name" value="TetR_C_6"/>
    <property type="match status" value="1"/>
</dbReference>
<proteinExistence type="predicted"/>
<dbReference type="InterPro" id="IPR009057">
    <property type="entry name" value="Homeodomain-like_sf"/>
</dbReference>
<evidence type="ECO:0000313" key="7">
    <source>
        <dbReference type="EMBL" id="QSB15119.1"/>
    </source>
</evidence>
<dbReference type="AlphaFoldDB" id="A0A895YHW9"/>
<evidence type="ECO:0000256" key="1">
    <source>
        <dbReference type="ARBA" id="ARBA00022491"/>
    </source>
</evidence>
<evidence type="ECO:0000259" key="6">
    <source>
        <dbReference type="PROSITE" id="PS50977"/>
    </source>
</evidence>
<name>A0A895YHW9_9ACTN</name>
<evidence type="ECO:0000313" key="8">
    <source>
        <dbReference type="Proteomes" id="UP000662857"/>
    </source>
</evidence>
<dbReference type="Gene3D" id="1.10.357.10">
    <property type="entry name" value="Tetracycline Repressor, domain 2"/>
    <property type="match status" value="1"/>
</dbReference>